<keyword evidence="1" id="KW-0489">Methyltransferase</keyword>
<proteinExistence type="predicted"/>
<dbReference type="SUPFAM" id="SSF53335">
    <property type="entry name" value="S-adenosyl-L-methionine-dependent methyltransferases"/>
    <property type="match status" value="1"/>
</dbReference>
<dbReference type="AlphaFoldDB" id="A0A953JA69"/>
<sequence length="250" mass="28694">MIRRQLKRILQGKVPAFLYRKIAGLKGLAQWPPVGMVRFGDLRNLEPLDRNFGFRRGKPVDRYYIEKFLAIHSEDIRGRVLEIYDNEYTLRFGGSRVTQSDILHKTSGNPKATIVADLTEADHIPAGAFDCIIFINTLQYIYFMEKAVRTLYRILKPQGTLLATLPGISKISREDQPQWGEYWRFTEDSARLLFSPVFSPPDLHQVQTFGNVLSSIAFLHGLAAEDIAPEELDYRDKDYQMIIGVRAKKS</sequence>
<dbReference type="Pfam" id="PF13489">
    <property type="entry name" value="Methyltransf_23"/>
    <property type="match status" value="1"/>
</dbReference>
<dbReference type="Proteomes" id="UP000705867">
    <property type="component" value="Unassembled WGS sequence"/>
</dbReference>
<dbReference type="Gene3D" id="3.40.50.150">
    <property type="entry name" value="Vaccinia Virus protein VP39"/>
    <property type="match status" value="1"/>
</dbReference>
<dbReference type="CDD" id="cd02440">
    <property type="entry name" value="AdoMet_MTases"/>
    <property type="match status" value="1"/>
</dbReference>
<dbReference type="InterPro" id="IPR029063">
    <property type="entry name" value="SAM-dependent_MTases_sf"/>
</dbReference>
<reference evidence="1" key="2">
    <citation type="submission" date="2021-08" db="EMBL/GenBank/DDBJ databases">
        <authorList>
            <person name="Dalcin Martins P."/>
        </authorList>
    </citation>
    <scope>NUCLEOTIDE SEQUENCE</scope>
    <source>
        <strain evidence="1">MAG_39</strain>
    </source>
</reference>
<dbReference type="GO" id="GO:0032259">
    <property type="term" value="P:methylation"/>
    <property type="evidence" value="ECO:0007669"/>
    <property type="project" value="UniProtKB-KW"/>
</dbReference>
<evidence type="ECO:0000313" key="2">
    <source>
        <dbReference type="Proteomes" id="UP000705867"/>
    </source>
</evidence>
<accession>A0A953JA69</accession>
<evidence type="ECO:0000313" key="1">
    <source>
        <dbReference type="EMBL" id="MBZ0155094.1"/>
    </source>
</evidence>
<reference evidence="1" key="1">
    <citation type="journal article" date="2021" name="bioRxiv">
        <title>Unraveling nitrogen, sulfur and carbon metabolic pathways and microbial community transcriptional responses to substrate deprivation and toxicity stresses in a bioreactor mimicking anoxic brackish coastal sediment conditions.</title>
        <authorList>
            <person name="Martins P.D."/>
            <person name="Echeveste M.J."/>
            <person name="Arshad A."/>
            <person name="Kurth J."/>
            <person name="Ouboter H."/>
            <person name="Jetten M.S.M."/>
            <person name="Welte C.U."/>
        </authorList>
    </citation>
    <scope>NUCLEOTIDE SEQUENCE</scope>
    <source>
        <strain evidence="1">MAG_39</strain>
    </source>
</reference>
<comment type="caution">
    <text evidence="1">The sequence shown here is derived from an EMBL/GenBank/DDBJ whole genome shotgun (WGS) entry which is preliminary data.</text>
</comment>
<dbReference type="EMBL" id="JAIOIV010000018">
    <property type="protein sequence ID" value="MBZ0155094.1"/>
    <property type="molecule type" value="Genomic_DNA"/>
</dbReference>
<keyword evidence="1" id="KW-0808">Transferase</keyword>
<gene>
    <name evidence="1" type="ORF">K8I29_02630</name>
</gene>
<organism evidence="1 2">
    <name type="scientific">Candidatus Nitrobium versatile</name>
    <dbReference type="NCBI Taxonomy" id="2884831"/>
    <lineage>
        <taxon>Bacteria</taxon>
        <taxon>Pseudomonadati</taxon>
        <taxon>Nitrospirota</taxon>
        <taxon>Nitrospiria</taxon>
        <taxon>Nitrospirales</taxon>
        <taxon>Nitrospiraceae</taxon>
        <taxon>Candidatus Nitrobium</taxon>
    </lineage>
</organism>
<dbReference type="GO" id="GO:0008168">
    <property type="term" value="F:methyltransferase activity"/>
    <property type="evidence" value="ECO:0007669"/>
    <property type="project" value="UniProtKB-KW"/>
</dbReference>
<name>A0A953JA69_9BACT</name>
<protein>
    <submittedName>
        <fullName evidence="1">Class I SAM-dependent methyltransferase</fullName>
    </submittedName>
</protein>